<evidence type="ECO:0000256" key="1">
    <source>
        <dbReference type="SAM" id="SignalP"/>
    </source>
</evidence>
<proteinExistence type="predicted"/>
<reference evidence="2 3" key="1">
    <citation type="journal article" date="2016" name="J. Microbiol.">
        <title>Dankookia rubra gen. nov., sp. nov., an alphaproteobacterium isolated from sediment of a shallow stream.</title>
        <authorList>
            <person name="Kim W.H."/>
            <person name="Kim D.H."/>
            <person name="Kang K."/>
            <person name="Ahn T.Y."/>
        </authorList>
    </citation>
    <scope>NUCLEOTIDE SEQUENCE [LARGE SCALE GENOMIC DNA]</scope>
    <source>
        <strain evidence="2 3">JCM30602</strain>
    </source>
</reference>
<sequence length="285" mass="30953">MPRERSMTFSMFKGVATGLVAAVLSTTAATAQSGADHSVHGIAAANPSAVQSAGATPATGAEEHTGHSPIYFGAVLLDQNEMRSNGRGSPIYAWEGSAFYGTDYHRVWVNTRGETSRERGGLERAEAQVLYSRLVGYYWDLQAGVRQDFRIDPREGTPSRTYGVFGLQGLAPGFFEVQLQGFVGGNGVFLARAAASYDLLITNRLVLQPEAELNFSTGWDRDALIAPGIYRTEVGLRLRYEITREFAPYIGYSFESFNGGASGLNRRLGQQPSQSTVVAGIRLFF</sequence>
<dbReference type="EMBL" id="SMSJ01000012">
    <property type="protein sequence ID" value="TDH62331.1"/>
    <property type="molecule type" value="Genomic_DNA"/>
</dbReference>
<organism evidence="2 3">
    <name type="scientific">Dankookia rubra</name>
    <dbReference type="NCBI Taxonomy" id="1442381"/>
    <lineage>
        <taxon>Bacteria</taxon>
        <taxon>Pseudomonadati</taxon>
        <taxon>Pseudomonadota</taxon>
        <taxon>Alphaproteobacteria</taxon>
        <taxon>Acetobacterales</taxon>
        <taxon>Roseomonadaceae</taxon>
        <taxon>Dankookia</taxon>
    </lineage>
</organism>
<dbReference type="GO" id="GO:0005507">
    <property type="term" value="F:copper ion binding"/>
    <property type="evidence" value="ECO:0007669"/>
    <property type="project" value="InterPro"/>
</dbReference>
<dbReference type="GO" id="GO:0009279">
    <property type="term" value="C:cell outer membrane"/>
    <property type="evidence" value="ECO:0007669"/>
    <property type="project" value="InterPro"/>
</dbReference>
<dbReference type="InterPro" id="IPR007939">
    <property type="entry name" value="Cu-R_B_prcur"/>
</dbReference>
<keyword evidence="3" id="KW-1185">Reference proteome</keyword>
<feature type="signal peptide" evidence="1">
    <location>
        <begin position="1"/>
        <end position="31"/>
    </location>
</feature>
<keyword evidence="1" id="KW-0732">Signal</keyword>
<dbReference type="Proteomes" id="UP000295096">
    <property type="component" value="Unassembled WGS sequence"/>
</dbReference>
<evidence type="ECO:0000313" key="2">
    <source>
        <dbReference type="EMBL" id="TDH62331.1"/>
    </source>
</evidence>
<comment type="caution">
    <text evidence="2">The sequence shown here is derived from an EMBL/GenBank/DDBJ whole genome shotgun (WGS) entry which is preliminary data.</text>
</comment>
<protein>
    <submittedName>
        <fullName evidence="2">Copper resistance protein B</fullName>
    </submittedName>
</protein>
<dbReference type="OrthoDB" id="9778934at2"/>
<dbReference type="Pfam" id="PF05275">
    <property type="entry name" value="CopB"/>
    <property type="match status" value="1"/>
</dbReference>
<name>A0A4R5QI57_9PROT</name>
<dbReference type="GO" id="GO:0006878">
    <property type="term" value="P:intracellular copper ion homeostasis"/>
    <property type="evidence" value="ECO:0007669"/>
    <property type="project" value="InterPro"/>
</dbReference>
<dbReference type="AlphaFoldDB" id="A0A4R5QI57"/>
<evidence type="ECO:0000313" key="3">
    <source>
        <dbReference type="Proteomes" id="UP000295096"/>
    </source>
</evidence>
<feature type="chain" id="PRO_5020778621" evidence="1">
    <location>
        <begin position="32"/>
        <end position="285"/>
    </location>
</feature>
<accession>A0A4R5QI57</accession>
<gene>
    <name evidence="2" type="ORF">E2C06_12025</name>
</gene>